<dbReference type="SUPFAM" id="SSF63867">
    <property type="entry name" value="MoeA C-terminal domain-like"/>
    <property type="match status" value="1"/>
</dbReference>
<organism evidence="9 10">
    <name type="scientific">Microbacterium kribbense</name>
    <dbReference type="NCBI Taxonomy" id="433645"/>
    <lineage>
        <taxon>Bacteria</taxon>
        <taxon>Bacillati</taxon>
        <taxon>Actinomycetota</taxon>
        <taxon>Actinomycetes</taxon>
        <taxon>Micrococcales</taxon>
        <taxon>Microbacteriaceae</taxon>
        <taxon>Microbacterium</taxon>
    </lineage>
</organism>
<dbReference type="RefSeq" id="WP_344782847.1">
    <property type="nucleotide sequence ID" value="NZ_BAABAF010000006.1"/>
</dbReference>
<dbReference type="CDD" id="cd00887">
    <property type="entry name" value="MoeA"/>
    <property type="match status" value="1"/>
</dbReference>
<evidence type="ECO:0000313" key="10">
    <source>
        <dbReference type="Proteomes" id="UP001500540"/>
    </source>
</evidence>
<comment type="cofactor">
    <cofactor evidence="7">
        <name>Mg(2+)</name>
        <dbReference type="ChEBI" id="CHEBI:18420"/>
    </cofactor>
</comment>
<keyword evidence="10" id="KW-1185">Reference proteome</keyword>
<keyword evidence="4 7" id="KW-0500">Molybdenum</keyword>
<comment type="function">
    <text evidence="1 7">Catalyzes the insertion of molybdate into adenylated molybdopterin with the concomitant release of AMP.</text>
</comment>
<dbReference type="SMART" id="SM00852">
    <property type="entry name" value="MoCF_biosynth"/>
    <property type="match status" value="1"/>
</dbReference>
<dbReference type="InterPro" id="IPR036425">
    <property type="entry name" value="MoaB/Mog-like_dom_sf"/>
</dbReference>
<dbReference type="InterPro" id="IPR005110">
    <property type="entry name" value="MoeA_linker/N"/>
</dbReference>
<dbReference type="NCBIfam" id="TIGR00177">
    <property type="entry name" value="molyb_syn"/>
    <property type="match status" value="1"/>
</dbReference>
<sequence>MADAADSISVAEHLSRILADLTPQPPRPVPLADALGLVLAEDVAARVAVPGFDNSAMDGYAVHLADVAAASAQHPVVLQVVADLPAGSPDDPDLAPGQAARIMTGAAMPDAADCVVPVELTDAGLTSVTIRSAPAQRRNVRLVGSDVQVGDIALTAGRVLTSRDIAAAAAVGHSELPVHPRLRVAVISTGSELVTAGGSLARGQIHDSNSWLLAAAVAELGADPVRIATVPDDEDRLRAAFEQVAGTVDAIVTSGGVSVGAYDVVKALLSPLPTMCFGPVRMQPGKPQGFGRWLDGTPVFTLPGNPVSVFVSFETFVAPALRLLQGRTALSRPVLEGIADQGWRSPAGRAHFMPVVAVRAADGRLRVRPAARGGSGSHLVASLAGANAIAIVPEDVTEVQAGDQVAVSVVTEPHVTEPAPAD</sequence>
<dbReference type="Gene3D" id="2.40.340.10">
    <property type="entry name" value="MoeA, C-terminal, domain IV"/>
    <property type="match status" value="1"/>
</dbReference>
<feature type="domain" description="MoaB/Mog" evidence="8">
    <location>
        <begin position="185"/>
        <end position="323"/>
    </location>
</feature>
<dbReference type="PANTHER" id="PTHR10192:SF5">
    <property type="entry name" value="GEPHYRIN"/>
    <property type="match status" value="1"/>
</dbReference>
<protein>
    <recommendedName>
        <fullName evidence="7">Molybdopterin molybdenumtransferase</fullName>
        <ecNumber evidence="7">2.10.1.1</ecNumber>
    </recommendedName>
</protein>
<comment type="similarity">
    <text evidence="3 7">Belongs to the MoeA family.</text>
</comment>
<dbReference type="InterPro" id="IPR005111">
    <property type="entry name" value="MoeA_C_domain_IV"/>
</dbReference>
<accession>A0ABP7GIA5</accession>
<proteinExistence type="inferred from homology"/>
<keyword evidence="7" id="KW-0460">Magnesium</keyword>
<dbReference type="Gene3D" id="2.170.190.11">
    <property type="entry name" value="Molybdopterin biosynthesis moea protein, domain 3"/>
    <property type="match status" value="1"/>
</dbReference>
<keyword evidence="7" id="KW-0808">Transferase</keyword>
<gene>
    <name evidence="9" type="ORF">GCM10022240_18630</name>
</gene>
<evidence type="ECO:0000256" key="6">
    <source>
        <dbReference type="ARBA" id="ARBA00047317"/>
    </source>
</evidence>
<dbReference type="SUPFAM" id="SSF53218">
    <property type="entry name" value="Molybdenum cofactor biosynthesis proteins"/>
    <property type="match status" value="1"/>
</dbReference>
<dbReference type="PANTHER" id="PTHR10192">
    <property type="entry name" value="MOLYBDOPTERIN BIOSYNTHESIS PROTEIN"/>
    <property type="match status" value="1"/>
</dbReference>
<dbReference type="Gene3D" id="3.40.980.10">
    <property type="entry name" value="MoaB/Mog-like domain"/>
    <property type="match status" value="1"/>
</dbReference>
<dbReference type="EC" id="2.10.1.1" evidence="7"/>
<evidence type="ECO:0000313" key="9">
    <source>
        <dbReference type="EMBL" id="GAA3766393.1"/>
    </source>
</evidence>
<evidence type="ECO:0000256" key="4">
    <source>
        <dbReference type="ARBA" id="ARBA00022505"/>
    </source>
</evidence>
<dbReference type="Proteomes" id="UP001500540">
    <property type="component" value="Unassembled WGS sequence"/>
</dbReference>
<dbReference type="Gene3D" id="3.90.105.10">
    <property type="entry name" value="Molybdopterin biosynthesis moea protein, domain 2"/>
    <property type="match status" value="1"/>
</dbReference>
<evidence type="ECO:0000256" key="3">
    <source>
        <dbReference type="ARBA" id="ARBA00010763"/>
    </source>
</evidence>
<dbReference type="InterPro" id="IPR036688">
    <property type="entry name" value="MoeA_C_domain_IV_sf"/>
</dbReference>
<dbReference type="NCBIfam" id="NF045515">
    <property type="entry name" value="Glp_gephyrin"/>
    <property type="match status" value="1"/>
</dbReference>
<keyword evidence="5 7" id="KW-0501">Molybdenum cofactor biosynthesis</keyword>
<evidence type="ECO:0000256" key="1">
    <source>
        <dbReference type="ARBA" id="ARBA00002901"/>
    </source>
</evidence>
<dbReference type="InterPro" id="IPR038987">
    <property type="entry name" value="MoeA-like"/>
</dbReference>
<comment type="caution">
    <text evidence="9">The sequence shown here is derived from an EMBL/GenBank/DDBJ whole genome shotgun (WGS) entry which is preliminary data.</text>
</comment>
<dbReference type="EMBL" id="BAABAF010000006">
    <property type="protein sequence ID" value="GAA3766393.1"/>
    <property type="molecule type" value="Genomic_DNA"/>
</dbReference>
<dbReference type="Pfam" id="PF00994">
    <property type="entry name" value="MoCF_biosynth"/>
    <property type="match status" value="1"/>
</dbReference>
<dbReference type="InterPro" id="IPR036135">
    <property type="entry name" value="MoeA_linker/N_sf"/>
</dbReference>
<name>A0ABP7GIA5_9MICO</name>
<reference evidence="10" key="1">
    <citation type="journal article" date="2019" name="Int. J. Syst. Evol. Microbiol.">
        <title>The Global Catalogue of Microorganisms (GCM) 10K type strain sequencing project: providing services to taxonomists for standard genome sequencing and annotation.</title>
        <authorList>
            <consortium name="The Broad Institute Genomics Platform"/>
            <consortium name="The Broad Institute Genome Sequencing Center for Infectious Disease"/>
            <person name="Wu L."/>
            <person name="Ma J."/>
        </authorList>
    </citation>
    <scope>NUCLEOTIDE SEQUENCE [LARGE SCALE GENOMIC DNA]</scope>
    <source>
        <strain evidence="10">JCM 16950</strain>
    </source>
</reference>
<comment type="pathway">
    <text evidence="2 7">Cofactor biosynthesis; molybdopterin biosynthesis.</text>
</comment>
<evidence type="ECO:0000256" key="2">
    <source>
        <dbReference type="ARBA" id="ARBA00005046"/>
    </source>
</evidence>
<evidence type="ECO:0000259" key="8">
    <source>
        <dbReference type="SMART" id="SM00852"/>
    </source>
</evidence>
<dbReference type="Pfam" id="PF03453">
    <property type="entry name" value="MoeA_N"/>
    <property type="match status" value="1"/>
</dbReference>
<comment type="catalytic activity">
    <reaction evidence="6">
        <text>adenylyl-molybdopterin + molybdate = Mo-molybdopterin + AMP + H(+)</text>
        <dbReference type="Rhea" id="RHEA:35047"/>
        <dbReference type="ChEBI" id="CHEBI:15378"/>
        <dbReference type="ChEBI" id="CHEBI:36264"/>
        <dbReference type="ChEBI" id="CHEBI:62727"/>
        <dbReference type="ChEBI" id="CHEBI:71302"/>
        <dbReference type="ChEBI" id="CHEBI:456215"/>
        <dbReference type="EC" id="2.10.1.1"/>
    </reaction>
</comment>
<evidence type="ECO:0000256" key="5">
    <source>
        <dbReference type="ARBA" id="ARBA00023150"/>
    </source>
</evidence>
<dbReference type="InterPro" id="IPR001453">
    <property type="entry name" value="MoaB/Mog_dom"/>
</dbReference>
<dbReference type="Pfam" id="PF03454">
    <property type="entry name" value="MoeA_C"/>
    <property type="match status" value="1"/>
</dbReference>
<keyword evidence="7" id="KW-0479">Metal-binding</keyword>
<dbReference type="SUPFAM" id="SSF63882">
    <property type="entry name" value="MoeA N-terminal region -like"/>
    <property type="match status" value="1"/>
</dbReference>
<evidence type="ECO:0000256" key="7">
    <source>
        <dbReference type="RuleBase" id="RU365090"/>
    </source>
</evidence>